<keyword evidence="4" id="KW-1185">Reference proteome</keyword>
<dbReference type="EMBL" id="FJOG01000007">
    <property type="protein sequence ID" value="CZR55856.1"/>
    <property type="molecule type" value="Genomic_DNA"/>
</dbReference>
<dbReference type="Pfam" id="PF20150">
    <property type="entry name" value="2EXR"/>
    <property type="match status" value="1"/>
</dbReference>
<reference evidence="3 4" key="1">
    <citation type="submission" date="2016-03" db="EMBL/GenBank/DDBJ databases">
        <authorList>
            <person name="Ploux O."/>
        </authorList>
    </citation>
    <scope>NUCLEOTIDE SEQUENCE [LARGE SCALE GENOMIC DNA]</scope>
    <source>
        <strain evidence="3 4">UAMH 11012</strain>
    </source>
</reference>
<protein>
    <recommendedName>
        <fullName evidence="2">2EXR domain-containing protein</fullName>
    </recommendedName>
</protein>
<evidence type="ECO:0000313" key="4">
    <source>
        <dbReference type="Proteomes" id="UP000184330"/>
    </source>
</evidence>
<gene>
    <name evidence="3" type="ORF">PAC_05744</name>
</gene>
<feature type="domain" description="2EXR" evidence="2">
    <location>
        <begin position="54"/>
        <end position="162"/>
    </location>
</feature>
<dbReference type="PANTHER" id="PTHR35910">
    <property type="entry name" value="2EXR DOMAIN-CONTAINING PROTEIN"/>
    <property type="match status" value="1"/>
</dbReference>
<dbReference type="Proteomes" id="UP000184330">
    <property type="component" value="Unassembled WGS sequence"/>
</dbReference>
<evidence type="ECO:0000259" key="2">
    <source>
        <dbReference type="Pfam" id="PF20150"/>
    </source>
</evidence>
<dbReference type="PANTHER" id="PTHR35910:SF6">
    <property type="entry name" value="2EXR DOMAIN-CONTAINING PROTEIN"/>
    <property type="match status" value="1"/>
</dbReference>
<evidence type="ECO:0000313" key="3">
    <source>
        <dbReference type="EMBL" id="CZR55856.1"/>
    </source>
</evidence>
<feature type="region of interest" description="Disordered" evidence="1">
    <location>
        <begin position="87"/>
        <end position="106"/>
    </location>
</feature>
<organism evidence="3 4">
    <name type="scientific">Phialocephala subalpina</name>
    <dbReference type="NCBI Taxonomy" id="576137"/>
    <lineage>
        <taxon>Eukaryota</taxon>
        <taxon>Fungi</taxon>
        <taxon>Dikarya</taxon>
        <taxon>Ascomycota</taxon>
        <taxon>Pezizomycotina</taxon>
        <taxon>Leotiomycetes</taxon>
        <taxon>Helotiales</taxon>
        <taxon>Mollisiaceae</taxon>
        <taxon>Phialocephala</taxon>
        <taxon>Phialocephala fortinii species complex</taxon>
    </lineage>
</organism>
<accession>A0A1L7WSY1</accession>
<dbReference type="AlphaFoldDB" id="A0A1L7WSY1"/>
<dbReference type="OrthoDB" id="3549675at2759"/>
<sequence length="249" mass="28630">MNSCQELLQMSIAEMDDQAQQLLVSSSAQTSTPTTQVNQESKSTEIVQKTSDTFEHFPKLPTELQVKIWGYAVWIPRTIEVLGKHGTARNTTNGREAAHKHSRSYRLSKRSRVPPAILHACHNSREEAQRAYKKYFFRPLRNKINKPREFSYTWFNLETDSLLIGSSACEQTMTYLFQDNNDLRKVIFMAEDEPQFYSDCRSAEDIITALHGKPTNASSQAKKPRIPEYLHGCRGLEEVFILSRSDYMT</sequence>
<name>A0A1L7WSY1_9HELO</name>
<dbReference type="InterPro" id="IPR045518">
    <property type="entry name" value="2EXR"/>
</dbReference>
<proteinExistence type="predicted"/>
<evidence type="ECO:0000256" key="1">
    <source>
        <dbReference type="SAM" id="MobiDB-lite"/>
    </source>
</evidence>